<dbReference type="AlphaFoldDB" id="A0A1G7LKG7"/>
<name>A0A1G7LKG7_9RHOB</name>
<evidence type="ECO:0000313" key="2">
    <source>
        <dbReference type="Proteomes" id="UP000182284"/>
    </source>
</evidence>
<dbReference type="RefSeq" id="WP_100220028.1">
    <property type="nucleotide sequence ID" value="NZ_CAXASY010000001.1"/>
</dbReference>
<dbReference type="Pfam" id="PF07309">
    <property type="entry name" value="FlaF"/>
    <property type="match status" value="1"/>
</dbReference>
<dbReference type="OrthoDB" id="9808944at2"/>
<sequence>MNALQMARTAYSNTTAPIRTPRGTEYEAFARITHRLRQASEDKKTSYPDYVKALYDNRRLWTLLASSVADKDNQLPKELRAKIFYLAQFTAQHTSAILSKKANETALIDINTAIMRGLHREGQ</sequence>
<reference evidence="1 2" key="1">
    <citation type="submission" date="2016-10" db="EMBL/GenBank/DDBJ databases">
        <authorList>
            <person name="de Groot N.N."/>
        </authorList>
    </citation>
    <scope>NUCLEOTIDE SEQUENCE [LARGE SCALE GENOMIC DNA]</scope>
    <source>
        <strain evidence="1 2">DSM 27375</strain>
    </source>
</reference>
<dbReference type="Proteomes" id="UP000182284">
    <property type="component" value="Unassembled WGS sequence"/>
</dbReference>
<gene>
    <name evidence="1" type="ORF">SAMN04488117_104315</name>
</gene>
<protein>
    <submittedName>
        <fullName evidence="1">Flagellar protein FlaF</fullName>
    </submittedName>
</protein>
<organism evidence="1 2">
    <name type="scientific">Celeribacter baekdonensis</name>
    <dbReference type="NCBI Taxonomy" id="875171"/>
    <lineage>
        <taxon>Bacteria</taxon>
        <taxon>Pseudomonadati</taxon>
        <taxon>Pseudomonadota</taxon>
        <taxon>Alphaproteobacteria</taxon>
        <taxon>Rhodobacterales</taxon>
        <taxon>Roseobacteraceae</taxon>
        <taxon>Celeribacter</taxon>
    </lineage>
</organism>
<dbReference type="NCBIfam" id="NF009435">
    <property type="entry name" value="PRK12794.1"/>
    <property type="match status" value="1"/>
</dbReference>
<keyword evidence="1" id="KW-0282">Flagellum</keyword>
<keyword evidence="1" id="KW-0966">Cell projection</keyword>
<accession>A0A1G7LKG7</accession>
<dbReference type="InterPro" id="IPR010845">
    <property type="entry name" value="FlaF"/>
</dbReference>
<evidence type="ECO:0000313" key="1">
    <source>
        <dbReference type="EMBL" id="SDF49439.1"/>
    </source>
</evidence>
<keyword evidence="1" id="KW-0969">Cilium</keyword>
<dbReference type="GO" id="GO:0044781">
    <property type="term" value="P:bacterial-type flagellum organization"/>
    <property type="evidence" value="ECO:0007669"/>
    <property type="project" value="InterPro"/>
</dbReference>
<dbReference type="EMBL" id="FNBL01000004">
    <property type="protein sequence ID" value="SDF49439.1"/>
    <property type="molecule type" value="Genomic_DNA"/>
</dbReference>
<proteinExistence type="predicted"/>